<dbReference type="EMBL" id="KV407455">
    <property type="protein sequence ID" value="KZF24922.1"/>
    <property type="molecule type" value="Genomic_DNA"/>
</dbReference>
<dbReference type="InParanoid" id="A0A165IHV9"/>
<dbReference type="Proteomes" id="UP000076632">
    <property type="component" value="Unassembled WGS sequence"/>
</dbReference>
<dbReference type="OrthoDB" id="3235083at2759"/>
<sequence length="1192" mass="129473">MRAAEWHLMKGLCPSRGAYIARYEAQLPAQEAPLLINLLWTFKKMYSVTHDSELMVQQVAAVAVPNSSFFSTVSDENGHPMVFSIGNDKKFYIFKEATEGHYLLSDFGLLLGFNENYIAHALSVSQDASLNLFVILAIEDSNASSSDDRKPSLPYVLKPFSPANYDLLDPANSDLRQLILPQKGDDSGLRISTIFTIGSTGGDSYPPVLVAYQPLEYINKKEDLSRVSVSSDLSSWTLTYDVDLPEDASKILALQPLVVPYGDEPMTGLAALYILQDAPQLIFMSNDGKYQVALQCPEDARSLAAVTNAENFSDLLVGGVGLRHFKAIECLRKNSAGTEISAEGVFASIQELYVAQSSSGVTVWAADIRQSVGYLTASTDFMDVGSPMPVIPRQQGGMFSVFKSATDGYEQLLVSDNAGALSLIRHDPVLGLWKAIPFYTPALEKVFDIRCYTTQITVFNAEGKPQIDSQVLLKSSGYVDILVNGLSVQANPSGVPLFTDQDGLLTLVVPTDGISSNSFTIATKDDASDAEGALPIDPTAKVYDALSKIQTGDDLKNAKTQLGQPLLQKELSDNDIDQAAKAIGVAISARDSLLVKNGLIKKSKAAALHNNVRFGHNLEKLEGSPRGIWDLPSSAWHWFCGLLDDIWSWAIEFADGAYSFLARIGDVVYRWTLNTLEMIGNALTWVFEKILEIVETIIEWIGFIFDWKDIQATHRSIVSLTNGALDTWAEKANLASDAIEAYFDGLADVLQNVNSNSLPEKLGSAPADNEVVEASRSENAAMDSTKVKWSQYQCTHGGAFKGAVIHDTRSAKAGGTPFEEFWSDVLSPLIGTFEDVSSDIGMSIFEIFNPADSISPKQALSKLGTNVLLDLLDGIKKIGSGLAKLGSSLLEDFKSALNYKITIPIFSTLYKKFISGGSDLTVLDGLALILAIPVTIATKLITGEKPPDMTIIDYSDLVYGVVSKDVTMQFNRFANVTTLSCRPIISAIELVESVFGLHFRFETGTAKQLARLPRQHPQGRQLKGAADLAKKYWQDMFAVVATLSTIPRNPDLPAYGVRWGSWAVSALNRATSMAIRRVDSASSVVLKRWLGVQKVVLGAVNYGLIISIKVEEFENVFPDKVEALIVLDCVSGTFDLVGCTCDGAAQFDPDPDTAAALGLASTVTTVFSVVVSGSTYVTRAAEGQYNDMIPFI</sequence>
<dbReference type="AlphaFoldDB" id="A0A165IHV9"/>
<gene>
    <name evidence="1" type="ORF">L228DRAFT_58472</name>
</gene>
<name>A0A165IHV9_XYLHT</name>
<keyword evidence="2" id="KW-1185">Reference proteome</keyword>
<dbReference type="RefSeq" id="XP_018190477.1">
    <property type="nucleotide sequence ID" value="XM_018336730.1"/>
</dbReference>
<evidence type="ECO:0000313" key="2">
    <source>
        <dbReference type="Proteomes" id="UP000076632"/>
    </source>
</evidence>
<dbReference type="STRING" id="1328760.A0A165IHV9"/>
<organism evidence="1 2">
    <name type="scientific">Xylona heveae (strain CBS 132557 / TC161)</name>
    <dbReference type="NCBI Taxonomy" id="1328760"/>
    <lineage>
        <taxon>Eukaryota</taxon>
        <taxon>Fungi</taxon>
        <taxon>Dikarya</taxon>
        <taxon>Ascomycota</taxon>
        <taxon>Pezizomycotina</taxon>
        <taxon>Xylonomycetes</taxon>
        <taxon>Xylonales</taxon>
        <taxon>Xylonaceae</taxon>
        <taxon>Xylona</taxon>
    </lineage>
</organism>
<dbReference type="OMA" id="CNPREII"/>
<protein>
    <submittedName>
        <fullName evidence="1">Uncharacterized protein</fullName>
    </submittedName>
</protein>
<evidence type="ECO:0000313" key="1">
    <source>
        <dbReference type="EMBL" id="KZF24922.1"/>
    </source>
</evidence>
<proteinExistence type="predicted"/>
<accession>A0A165IHV9</accession>
<dbReference type="GeneID" id="28901867"/>
<reference evidence="1 2" key="1">
    <citation type="journal article" date="2016" name="Fungal Biol.">
        <title>The genome of Xylona heveae provides a window into fungal endophytism.</title>
        <authorList>
            <person name="Gazis R."/>
            <person name="Kuo A."/>
            <person name="Riley R."/>
            <person name="LaButti K."/>
            <person name="Lipzen A."/>
            <person name="Lin J."/>
            <person name="Amirebrahimi M."/>
            <person name="Hesse C.N."/>
            <person name="Spatafora J.W."/>
            <person name="Henrissat B."/>
            <person name="Hainaut M."/>
            <person name="Grigoriev I.V."/>
            <person name="Hibbett D.S."/>
        </authorList>
    </citation>
    <scope>NUCLEOTIDE SEQUENCE [LARGE SCALE GENOMIC DNA]</scope>
    <source>
        <strain evidence="1 2">TC161</strain>
    </source>
</reference>